<organism evidence="1 2">
    <name type="scientific">Solimonas terrae</name>
    <dbReference type="NCBI Taxonomy" id="1396819"/>
    <lineage>
        <taxon>Bacteria</taxon>
        <taxon>Pseudomonadati</taxon>
        <taxon>Pseudomonadota</taxon>
        <taxon>Gammaproteobacteria</taxon>
        <taxon>Nevskiales</taxon>
        <taxon>Nevskiaceae</taxon>
        <taxon>Solimonas</taxon>
    </lineage>
</organism>
<evidence type="ECO:0000313" key="2">
    <source>
        <dbReference type="Proteomes" id="UP000472676"/>
    </source>
</evidence>
<dbReference type="PANTHER" id="PTHR38767:SF1">
    <property type="entry name" value="DNA POLYMERASE III SUBUNIT CHI"/>
    <property type="match status" value="1"/>
</dbReference>
<dbReference type="EMBL" id="JAAMOW010000001">
    <property type="protein sequence ID" value="NGY03624.1"/>
    <property type="molecule type" value="Genomic_DNA"/>
</dbReference>
<dbReference type="GO" id="GO:0003887">
    <property type="term" value="F:DNA-directed DNA polymerase activity"/>
    <property type="evidence" value="ECO:0007669"/>
    <property type="project" value="InterPro"/>
</dbReference>
<proteinExistence type="predicted"/>
<dbReference type="GO" id="GO:0006260">
    <property type="term" value="P:DNA replication"/>
    <property type="evidence" value="ECO:0007669"/>
    <property type="project" value="InterPro"/>
</dbReference>
<dbReference type="GO" id="GO:0003677">
    <property type="term" value="F:DNA binding"/>
    <property type="evidence" value="ECO:0007669"/>
    <property type="project" value="InterPro"/>
</dbReference>
<dbReference type="PROSITE" id="PS51257">
    <property type="entry name" value="PROKAR_LIPOPROTEIN"/>
    <property type="match status" value="1"/>
</dbReference>
<dbReference type="GO" id="GO:0032298">
    <property type="term" value="P:positive regulation of DNA-templated DNA replication initiation"/>
    <property type="evidence" value="ECO:0007669"/>
    <property type="project" value="TreeGrafter"/>
</dbReference>
<keyword evidence="2" id="KW-1185">Reference proteome</keyword>
<gene>
    <name evidence="1" type="ORF">G7Y85_02495</name>
</gene>
<dbReference type="SUPFAM" id="SSF102400">
    <property type="entry name" value="DNA polymerase III chi subunit"/>
    <property type="match status" value="1"/>
</dbReference>
<dbReference type="PANTHER" id="PTHR38767">
    <property type="entry name" value="DNA POLYMERASE III SUBUNIT CHI"/>
    <property type="match status" value="1"/>
</dbReference>
<accession>A0A6M2BMJ4</accession>
<name>A0A6M2BMJ4_9GAMM</name>
<dbReference type="InterPro" id="IPR007459">
    <property type="entry name" value="DNA_pol3_chi"/>
</dbReference>
<dbReference type="RefSeq" id="WP_166251186.1">
    <property type="nucleotide sequence ID" value="NZ_JAAMOW010000001.1"/>
</dbReference>
<comment type="caution">
    <text evidence="1">The sequence shown here is derived from an EMBL/GenBank/DDBJ whole genome shotgun (WGS) entry which is preliminary data.</text>
</comment>
<dbReference type="Gene3D" id="3.40.50.10110">
    <property type="entry name" value="DNA polymerase III subunit chi"/>
    <property type="match status" value="1"/>
</dbReference>
<dbReference type="InterPro" id="IPR036768">
    <property type="entry name" value="PolIII_chi_sf"/>
</dbReference>
<dbReference type="Proteomes" id="UP000472676">
    <property type="component" value="Unassembled WGS sequence"/>
</dbReference>
<protein>
    <submittedName>
        <fullName evidence="1">DNA polymerase III subunit chi</fullName>
    </submittedName>
</protein>
<evidence type="ECO:0000313" key="1">
    <source>
        <dbReference type="EMBL" id="NGY03624.1"/>
    </source>
</evidence>
<reference evidence="1 2" key="1">
    <citation type="journal article" date="2014" name="Int. J. Syst. Evol. Microbiol.">
        <title>Solimonas terrae sp. nov., isolated from soil.</title>
        <authorList>
            <person name="Kim S.J."/>
            <person name="Moon J.Y."/>
            <person name="Weon H.Y."/>
            <person name="Ahn J.H."/>
            <person name="Chen W.M."/>
            <person name="Kwon S.W."/>
        </authorList>
    </citation>
    <scope>NUCLEOTIDE SEQUENCE [LARGE SCALE GENOMIC DNA]</scope>
    <source>
        <strain evidence="1 2">KIS83-12</strain>
    </source>
</reference>
<dbReference type="Pfam" id="PF04364">
    <property type="entry name" value="DNA_pol3_chi"/>
    <property type="match status" value="1"/>
</dbReference>
<dbReference type="AlphaFoldDB" id="A0A6M2BMJ4"/>
<sequence>MTRIDFYILPDGAGPAAGPVMTACKLCDKATAGGHRVYVNSPDEAIAEDLDGALWSFQQGGFLAHERYDGEPLDEPLPSVLIGAVEPPESHHGVMLNLGLDVPDWFSRFERVLEIVAADAEARARSRERYKFYRDRGYELSTHKL</sequence>